<evidence type="ECO:0000259" key="6">
    <source>
        <dbReference type="Pfam" id="PF00419"/>
    </source>
</evidence>
<evidence type="ECO:0000256" key="5">
    <source>
        <dbReference type="SAM" id="SignalP"/>
    </source>
</evidence>
<dbReference type="GO" id="GO:0043709">
    <property type="term" value="P:cell adhesion involved in single-species biofilm formation"/>
    <property type="evidence" value="ECO:0007669"/>
    <property type="project" value="TreeGrafter"/>
</dbReference>
<feature type="domain" description="Fimbrial-type adhesion" evidence="6">
    <location>
        <begin position="28"/>
        <end position="175"/>
    </location>
</feature>
<dbReference type="RefSeq" id="WP_065198494.1">
    <property type="nucleotide sequence ID" value="NZ_LYVJ01000004.1"/>
</dbReference>
<feature type="signal peptide" evidence="5">
    <location>
        <begin position="1"/>
        <end position="22"/>
    </location>
</feature>
<dbReference type="OrthoDB" id="8656135at2"/>
<accession>A0A1A6XZI6</accession>
<dbReference type="PANTHER" id="PTHR33420:SF3">
    <property type="entry name" value="FIMBRIAL SUBUNIT ELFA"/>
    <property type="match status" value="1"/>
</dbReference>
<dbReference type="Pfam" id="PF00419">
    <property type="entry name" value="Fimbrial"/>
    <property type="match status" value="1"/>
</dbReference>
<evidence type="ECO:0000256" key="4">
    <source>
        <dbReference type="ARBA" id="ARBA00023263"/>
    </source>
</evidence>
<evidence type="ECO:0000313" key="8">
    <source>
        <dbReference type="Proteomes" id="UP000092256"/>
    </source>
</evidence>
<dbReference type="GO" id="GO:0009289">
    <property type="term" value="C:pilus"/>
    <property type="evidence" value="ECO:0007669"/>
    <property type="project" value="UniProtKB-SubCell"/>
</dbReference>
<reference evidence="7 8" key="1">
    <citation type="submission" date="2016-05" db="EMBL/GenBank/DDBJ databases">
        <title>Draft Genome Sequences of Stenotrophomonas maltophilia Strains Sm32COP, Sm41DVV, Sm46PAILV, SmF3, SmF22, SmSOFb1 and SmCVFa1, Isolated from Different Manures, in France.</title>
        <authorList>
            <person name="Nazaret S."/>
            <person name="Bodilis J."/>
        </authorList>
    </citation>
    <scope>NUCLEOTIDE SEQUENCE [LARGE SCALE GENOMIC DNA]</scope>
    <source>
        <strain evidence="7 8">Sm46PAILV</strain>
    </source>
</reference>
<dbReference type="EMBL" id="LYVJ01000004">
    <property type="protein sequence ID" value="OBU68373.1"/>
    <property type="molecule type" value="Genomic_DNA"/>
</dbReference>
<keyword evidence="3 5" id="KW-0732">Signal</keyword>
<gene>
    <name evidence="7" type="ORF">A9K58_06015</name>
</gene>
<organism evidence="7 8">
    <name type="scientific">Stenotrophomonas maltophilia</name>
    <name type="common">Pseudomonas maltophilia</name>
    <name type="synonym">Xanthomonas maltophilia</name>
    <dbReference type="NCBI Taxonomy" id="40324"/>
    <lineage>
        <taxon>Bacteria</taxon>
        <taxon>Pseudomonadati</taxon>
        <taxon>Pseudomonadota</taxon>
        <taxon>Gammaproteobacteria</taxon>
        <taxon>Lysobacterales</taxon>
        <taxon>Lysobacteraceae</taxon>
        <taxon>Stenotrophomonas</taxon>
        <taxon>Stenotrophomonas maltophilia group</taxon>
    </lineage>
</organism>
<evidence type="ECO:0000256" key="3">
    <source>
        <dbReference type="ARBA" id="ARBA00022729"/>
    </source>
</evidence>
<dbReference type="InterPro" id="IPR050263">
    <property type="entry name" value="Bact_Fimbrial_Adh_Pro"/>
</dbReference>
<comment type="similarity">
    <text evidence="2">Belongs to the fimbrial protein family.</text>
</comment>
<evidence type="ECO:0000256" key="1">
    <source>
        <dbReference type="ARBA" id="ARBA00004561"/>
    </source>
</evidence>
<dbReference type="Proteomes" id="UP000092256">
    <property type="component" value="Unassembled WGS sequence"/>
</dbReference>
<evidence type="ECO:0000256" key="2">
    <source>
        <dbReference type="ARBA" id="ARBA00006671"/>
    </source>
</evidence>
<protein>
    <recommendedName>
        <fullName evidence="6">Fimbrial-type adhesion domain-containing protein</fullName>
    </recommendedName>
</protein>
<keyword evidence="4" id="KW-0281">Fimbrium</keyword>
<comment type="subcellular location">
    <subcellularLocation>
        <location evidence="1">Fimbrium</location>
    </subcellularLocation>
</comment>
<dbReference type="SUPFAM" id="SSF49401">
    <property type="entry name" value="Bacterial adhesins"/>
    <property type="match status" value="1"/>
</dbReference>
<feature type="chain" id="PRO_5008353802" description="Fimbrial-type adhesion domain-containing protein" evidence="5">
    <location>
        <begin position="23"/>
        <end position="176"/>
    </location>
</feature>
<dbReference type="PANTHER" id="PTHR33420">
    <property type="entry name" value="FIMBRIAL SUBUNIT ELFA-RELATED"/>
    <property type="match status" value="1"/>
</dbReference>
<dbReference type="InterPro" id="IPR000259">
    <property type="entry name" value="Adhesion_dom_fimbrial"/>
</dbReference>
<name>A0A1A6XZI6_STEMA</name>
<dbReference type="Gene3D" id="2.60.40.1090">
    <property type="entry name" value="Fimbrial-type adhesion domain"/>
    <property type="match status" value="1"/>
</dbReference>
<dbReference type="InterPro" id="IPR008966">
    <property type="entry name" value="Adhesion_dom_sf"/>
</dbReference>
<sequence length="176" mass="17438">MNKIAIALSAALSLGLAASANAASADVTFTGEILDATCAIGVGTGTSTAVPLRKVAIADLAGGVTARSTPFDLVAGGTAGGSCPDGDLKMVFSGANINTDGKLDNTSTGAADAKNVQLVLAHNGTELDLNTAEITGTVAAGTGTTTYKMEARYEQKGSTAVTKGAFTTAVKVDVFY</sequence>
<evidence type="ECO:0000313" key="7">
    <source>
        <dbReference type="EMBL" id="OBU68373.1"/>
    </source>
</evidence>
<dbReference type="InterPro" id="IPR036937">
    <property type="entry name" value="Adhesion_dom_fimbrial_sf"/>
</dbReference>
<dbReference type="AlphaFoldDB" id="A0A1A6XZI6"/>
<comment type="caution">
    <text evidence="7">The sequence shown here is derived from an EMBL/GenBank/DDBJ whole genome shotgun (WGS) entry which is preliminary data.</text>
</comment>
<proteinExistence type="inferred from homology"/>